<dbReference type="GO" id="GO:0016787">
    <property type="term" value="F:hydrolase activity"/>
    <property type="evidence" value="ECO:0007669"/>
    <property type="project" value="UniProtKB-KW"/>
</dbReference>
<keyword evidence="6" id="KW-0326">Glycosidase</keyword>
<evidence type="ECO:0000256" key="5">
    <source>
        <dbReference type="ARBA" id="ARBA00023277"/>
    </source>
</evidence>
<evidence type="ECO:0000313" key="10">
    <source>
        <dbReference type="Proteomes" id="UP001550850"/>
    </source>
</evidence>
<sequence>MRISSPTRTAFLGVALLSAALLPAGVAGAAYDPGAGVPRARPGAPPDGRTVRVVDLPVTAWTVRDRLKTCHRVSRGAFRTDEGRRPEVPVCAQGDVVHWTADLDVDCDGLRTRLCNERTDPYFRPDTAFHQADGMPLRADRLPYVVVPEPGRAWDHATAGVDAGDPVVLLHGDRIAYAVVGDLGPAGIIGEASYAAAKALGLDPHPVGGGAHSGVTYLVFKDAEVRPLESARAAVEEGRRLLGSFVNP</sequence>
<comment type="subcellular location">
    <subcellularLocation>
        <location evidence="1">Secreted</location>
    </subcellularLocation>
</comment>
<dbReference type="Pfam" id="PF07335">
    <property type="entry name" value="Glyco_hydro_75"/>
    <property type="match status" value="1"/>
</dbReference>
<keyword evidence="4 9" id="KW-0378">Hydrolase</keyword>
<dbReference type="InterPro" id="IPR009939">
    <property type="entry name" value="Chitosanase_fungal"/>
</dbReference>
<comment type="caution">
    <text evidence="9">The sequence shown here is derived from an EMBL/GenBank/DDBJ whole genome shotgun (WGS) entry which is preliminary data.</text>
</comment>
<evidence type="ECO:0000313" key="9">
    <source>
        <dbReference type="EMBL" id="MEU3556128.1"/>
    </source>
</evidence>
<keyword evidence="3 8" id="KW-0732">Signal</keyword>
<dbReference type="RefSeq" id="WP_108952784.1">
    <property type="nucleotide sequence ID" value="NZ_BEVZ01000002.1"/>
</dbReference>
<dbReference type="EMBL" id="JBEZUR010000028">
    <property type="protein sequence ID" value="MEU3556128.1"/>
    <property type="molecule type" value="Genomic_DNA"/>
</dbReference>
<proteinExistence type="predicted"/>
<keyword evidence="7" id="KW-0624">Polysaccharide degradation</keyword>
<reference evidence="9 10" key="1">
    <citation type="submission" date="2024-06" db="EMBL/GenBank/DDBJ databases">
        <title>The Natural Products Discovery Center: Release of the First 8490 Sequenced Strains for Exploring Actinobacteria Biosynthetic Diversity.</title>
        <authorList>
            <person name="Kalkreuter E."/>
            <person name="Kautsar S.A."/>
            <person name="Yang D."/>
            <person name="Bader C.D."/>
            <person name="Teijaro C.N."/>
            <person name="Fluegel L."/>
            <person name="Davis C.M."/>
            <person name="Simpson J.R."/>
            <person name="Lauterbach L."/>
            <person name="Steele A.D."/>
            <person name="Gui C."/>
            <person name="Meng S."/>
            <person name="Li G."/>
            <person name="Viehrig K."/>
            <person name="Ye F."/>
            <person name="Su P."/>
            <person name="Kiefer A.F."/>
            <person name="Nichols A."/>
            <person name="Cepeda A.J."/>
            <person name="Yan W."/>
            <person name="Fan B."/>
            <person name="Jiang Y."/>
            <person name="Adhikari A."/>
            <person name="Zheng C.-J."/>
            <person name="Schuster L."/>
            <person name="Cowan T.M."/>
            <person name="Smanski M.J."/>
            <person name="Chevrette M.G."/>
            <person name="De Carvalho L.P.S."/>
            <person name="Shen B."/>
        </authorList>
    </citation>
    <scope>NUCLEOTIDE SEQUENCE [LARGE SCALE GENOMIC DNA]</scope>
    <source>
        <strain evidence="9 10">NPDC038104</strain>
    </source>
</reference>
<evidence type="ECO:0000256" key="4">
    <source>
        <dbReference type="ARBA" id="ARBA00022801"/>
    </source>
</evidence>
<feature type="chain" id="PRO_5046003965" evidence="8">
    <location>
        <begin position="30"/>
        <end position="248"/>
    </location>
</feature>
<dbReference type="PANTHER" id="PTHR42061:SF6">
    <property type="entry name" value="ENDO-CHITOSANASE"/>
    <property type="match status" value="1"/>
</dbReference>
<evidence type="ECO:0000256" key="8">
    <source>
        <dbReference type="SAM" id="SignalP"/>
    </source>
</evidence>
<feature type="signal peptide" evidence="8">
    <location>
        <begin position="1"/>
        <end position="29"/>
    </location>
</feature>
<evidence type="ECO:0000256" key="6">
    <source>
        <dbReference type="ARBA" id="ARBA00023295"/>
    </source>
</evidence>
<keyword evidence="2" id="KW-0964">Secreted</keyword>
<gene>
    <name evidence="9" type="ORF">AB0E65_18195</name>
</gene>
<evidence type="ECO:0000256" key="7">
    <source>
        <dbReference type="ARBA" id="ARBA00023326"/>
    </source>
</evidence>
<evidence type="ECO:0000256" key="3">
    <source>
        <dbReference type="ARBA" id="ARBA00022729"/>
    </source>
</evidence>
<protein>
    <submittedName>
        <fullName evidence="9">Glycoside hydrolase family 75 protein</fullName>
    </submittedName>
</protein>
<evidence type="ECO:0000256" key="2">
    <source>
        <dbReference type="ARBA" id="ARBA00022525"/>
    </source>
</evidence>
<accession>A0ABV2YK63</accession>
<name>A0ABV2YK63_9ACTN</name>
<dbReference type="Proteomes" id="UP001550850">
    <property type="component" value="Unassembled WGS sequence"/>
</dbReference>
<evidence type="ECO:0000256" key="1">
    <source>
        <dbReference type="ARBA" id="ARBA00004613"/>
    </source>
</evidence>
<keyword evidence="10" id="KW-1185">Reference proteome</keyword>
<organism evidence="9 10">
    <name type="scientific">Streptomyces fragilis</name>
    <dbReference type="NCBI Taxonomy" id="67301"/>
    <lineage>
        <taxon>Bacteria</taxon>
        <taxon>Bacillati</taxon>
        <taxon>Actinomycetota</taxon>
        <taxon>Actinomycetes</taxon>
        <taxon>Kitasatosporales</taxon>
        <taxon>Streptomycetaceae</taxon>
        <taxon>Streptomyces</taxon>
    </lineage>
</organism>
<dbReference type="PANTHER" id="PTHR42061">
    <property type="entry name" value="ENDO-CHITOSANASE"/>
    <property type="match status" value="1"/>
</dbReference>
<keyword evidence="5" id="KW-0119">Carbohydrate metabolism</keyword>